<dbReference type="EMBL" id="JACWZY010000002">
    <property type="protein sequence ID" value="MBD2699547.1"/>
    <property type="molecule type" value="Genomic_DNA"/>
</dbReference>
<dbReference type="Proteomes" id="UP000598820">
    <property type="component" value="Unassembled WGS sequence"/>
</dbReference>
<dbReference type="RefSeq" id="WP_190885405.1">
    <property type="nucleotide sequence ID" value="NZ_JACWZY010000002.1"/>
</dbReference>
<accession>A0A926XT77</accession>
<evidence type="ECO:0000313" key="2">
    <source>
        <dbReference type="Proteomes" id="UP000598820"/>
    </source>
</evidence>
<keyword evidence="2" id="KW-1185">Reference proteome</keyword>
<comment type="caution">
    <text evidence="1">The sequence shown here is derived from an EMBL/GenBank/DDBJ whole genome shotgun (WGS) entry which is preliminary data.</text>
</comment>
<dbReference type="PROSITE" id="PS51257">
    <property type="entry name" value="PROKAR_LIPOPROTEIN"/>
    <property type="match status" value="1"/>
</dbReference>
<dbReference type="AlphaFoldDB" id="A0A926XT77"/>
<name>A0A926XT77_9BACT</name>
<evidence type="ECO:0008006" key="3">
    <source>
        <dbReference type="Google" id="ProtNLM"/>
    </source>
</evidence>
<sequence length="142" mass="15560">MQTTLKRLSGLLIVLLSSCHTELTPSEPTPLFQNVSIAEGGQVNVLDGLTLRIDEITDSRCPAGKQCIWAGNANVAFTANVRDDFQALSLCLGACRQGLASRDSVDMYLKKAHYRIVLTDLKIYSDVTPNLPREAVLEAKRL</sequence>
<gene>
    <name evidence="1" type="ORF">IC229_02790</name>
</gene>
<reference evidence="1" key="1">
    <citation type="submission" date="2020-09" db="EMBL/GenBank/DDBJ databases">
        <authorList>
            <person name="Kim M.K."/>
        </authorList>
    </citation>
    <scope>NUCLEOTIDE SEQUENCE</scope>
    <source>
        <strain evidence="1">BT702</strain>
    </source>
</reference>
<organism evidence="1 2">
    <name type="scientific">Spirosoma profusum</name>
    <dbReference type="NCBI Taxonomy" id="2771354"/>
    <lineage>
        <taxon>Bacteria</taxon>
        <taxon>Pseudomonadati</taxon>
        <taxon>Bacteroidota</taxon>
        <taxon>Cytophagia</taxon>
        <taxon>Cytophagales</taxon>
        <taxon>Cytophagaceae</taxon>
        <taxon>Spirosoma</taxon>
    </lineage>
</organism>
<proteinExistence type="predicted"/>
<evidence type="ECO:0000313" key="1">
    <source>
        <dbReference type="EMBL" id="MBD2699547.1"/>
    </source>
</evidence>
<protein>
    <recommendedName>
        <fullName evidence="3">Lipoprotein</fullName>
    </recommendedName>
</protein>